<keyword evidence="4" id="KW-0143">Chaperone</keyword>
<keyword evidence="3" id="KW-0496">Mitochondrion</keyword>
<reference evidence="7" key="1">
    <citation type="submission" date="2025-08" db="UniProtKB">
        <authorList>
            <consortium name="RefSeq"/>
        </authorList>
    </citation>
    <scope>IDENTIFICATION</scope>
</reference>
<dbReference type="PANTHER" id="PTHR13194">
    <property type="entry name" value="COMPLEX I INTERMEDIATE-ASSOCIATED PROTEIN 30"/>
    <property type="match status" value="1"/>
</dbReference>
<dbReference type="GO" id="GO:0032981">
    <property type="term" value="P:mitochondrial respiratory chain complex I assembly"/>
    <property type="evidence" value="ECO:0007669"/>
    <property type="project" value="TreeGrafter"/>
</dbReference>
<evidence type="ECO:0000313" key="6">
    <source>
        <dbReference type="Proteomes" id="UP000694867"/>
    </source>
</evidence>
<dbReference type="GO" id="GO:0005739">
    <property type="term" value="C:mitochondrion"/>
    <property type="evidence" value="ECO:0007669"/>
    <property type="project" value="UniProtKB-SubCell"/>
</dbReference>
<dbReference type="RefSeq" id="XP_003737178.1">
    <property type="nucleotide sequence ID" value="XM_003737130.2"/>
</dbReference>
<proteinExistence type="inferred from homology"/>
<dbReference type="PANTHER" id="PTHR13194:SF18">
    <property type="entry name" value="COMPLEX I INTERMEDIATE-ASSOCIATED PROTEIN 30, MITOCHONDRIAL"/>
    <property type="match status" value="1"/>
</dbReference>
<comment type="similarity">
    <text evidence="2">Belongs to the CIA30 family.</text>
</comment>
<sequence>MSRALRNFVQRNALLPYFYQPKRHCFWNPDPRRDREDPHGNLWHLWNGSKIFVKECERAADEWKEKLHLDRARYHLGEVVPQYLFREQKDRDLFYTITDSDWNQGFSKAEFVGTRQGSGLFRGVLDTRVPRDGVTKRAGIAVLQSFPKTKSFQRKVYLDWGDWTHLVIRCRGDGRHYSINLHMCEEDDLTMHLLYQYPLYTRGGPYWQITRIPFSKFMISYKGSIQDKQNRIDPRYITKIGIALMDKTSGPFELEIDYIACSVSRSDEDEEFAYETYETPNNYSHAYGMK</sequence>
<dbReference type="AlphaFoldDB" id="A0AAJ6QM69"/>
<dbReference type="InterPro" id="IPR013857">
    <property type="entry name" value="NADH-UbQ_OxRdtase-assoc_prot30"/>
</dbReference>
<evidence type="ECO:0000256" key="3">
    <source>
        <dbReference type="ARBA" id="ARBA00023128"/>
    </source>
</evidence>
<dbReference type="Pfam" id="PF08547">
    <property type="entry name" value="CIA30"/>
    <property type="match status" value="1"/>
</dbReference>
<evidence type="ECO:0000256" key="4">
    <source>
        <dbReference type="ARBA" id="ARBA00023186"/>
    </source>
</evidence>
<dbReference type="Proteomes" id="UP000694867">
    <property type="component" value="Unplaced"/>
</dbReference>
<gene>
    <name evidence="7" type="primary">LOC114827967</name>
</gene>
<name>A0AAJ6QM69_9ACAR</name>
<dbReference type="GO" id="GO:0006120">
    <property type="term" value="P:mitochondrial electron transport, NADH to ubiquinone"/>
    <property type="evidence" value="ECO:0007669"/>
    <property type="project" value="TreeGrafter"/>
</dbReference>
<protein>
    <submittedName>
        <fullName evidence="7">Probable complex I intermediate-associated protein 30, mitochondrial</fullName>
    </submittedName>
</protein>
<evidence type="ECO:0000259" key="5">
    <source>
        <dbReference type="Pfam" id="PF08547"/>
    </source>
</evidence>
<dbReference type="SUPFAM" id="SSF49785">
    <property type="entry name" value="Galactose-binding domain-like"/>
    <property type="match status" value="1"/>
</dbReference>
<dbReference type="CTD" id="100034914"/>
<dbReference type="InterPro" id="IPR039131">
    <property type="entry name" value="NDUFAF1"/>
</dbReference>
<dbReference type="KEGG" id="goe:114827967"/>
<accession>A0AAJ6QM69</accession>
<evidence type="ECO:0000256" key="1">
    <source>
        <dbReference type="ARBA" id="ARBA00004173"/>
    </source>
</evidence>
<dbReference type="GO" id="GO:0051082">
    <property type="term" value="F:unfolded protein binding"/>
    <property type="evidence" value="ECO:0007669"/>
    <property type="project" value="TreeGrafter"/>
</dbReference>
<feature type="domain" description="NADH:ubiquinone oxidoreductase intermediate-associated protein 30" evidence="5">
    <location>
        <begin position="84"/>
        <end position="256"/>
    </location>
</feature>
<comment type="subcellular location">
    <subcellularLocation>
        <location evidence="1">Mitochondrion</location>
    </subcellularLocation>
</comment>
<keyword evidence="6" id="KW-1185">Reference proteome</keyword>
<dbReference type="GeneID" id="114827967"/>
<organism evidence="6 7">
    <name type="scientific">Galendromus occidentalis</name>
    <name type="common">western predatory mite</name>
    <dbReference type="NCBI Taxonomy" id="34638"/>
    <lineage>
        <taxon>Eukaryota</taxon>
        <taxon>Metazoa</taxon>
        <taxon>Ecdysozoa</taxon>
        <taxon>Arthropoda</taxon>
        <taxon>Chelicerata</taxon>
        <taxon>Arachnida</taxon>
        <taxon>Acari</taxon>
        <taxon>Parasitiformes</taxon>
        <taxon>Mesostigmata</taxon>
        <taxon>Gamasina</taxon>
        <taxon>Phytoseioidea</taxon>
        <taxon>Phytoseiidae</taxon>
        <taxon>Typhlodrominae</taxon>
        <taxon>Galendromus</taxon>
    </lineage>
</organism>
<evidence type="ECO:0000313" key="7">
    <source>
        <dbReference type="RefSeq" id="XP_003737178.1"/>
    </source>
</evidence>
<evidence type="ECO:0000256" key="2">
    <source>
        <dbReference type="ARBA" id="ARBA00007884"/>
    </source>
</evidence>
<dbReference type="InterPro" id="IPR008979">
    <property type="entry name" value="Galactose-bd-like_sf"/>
</dbReference>